<dbReference type="PROSITE" id="PS51257">
    <property type="entry name" value="PROKAR_LIPOPROTEIN"/>
    <property type="match status" value="1"/>
</dbReference>
<feature type="domain" description="Cytochrome b561 bacterial/Ni-hydrogenase" evidence="14">
    <location>
        <begin position="8"/>
        <end position="162"/>
    </location>
</feature>
<evidence type="ECO:0000256" key="10">
    <source>
        <dbReference type="ARBA" id="ARBA00023004"/>
    </source>
</evidence>
<evidence type="ECO:0000256" key="12">
    <source>
        <dbReference type="ARBA" id="ARBA00037975"/>
    </source>
</evidence>
<feature type="transmembrane region" description="Helical" evidence="13">
    <location>
        <begin position="100"/>
        <end position="121"/>
    </location>
</feature>
<name>A0A6M7X1C6_RHILI</name>
<evidence type="ECO:0000256" key="8">
    <source>
        <dbReference type="ARBA" id="ARBA00022982"/>
    </source>
</evidence>
<dbReference type="GO" id="GO:0005886">
    <property type="term" value="C:plasma membrane"/>
    <property type="evidence" value="ECO:0007669"/>
    <property type="project" value="UniProtKB-SubCell"/>
</dbReference>
<dbReference type="Proteomes" id="UP000503017">
    <property type="component" value="Chromosome"/>
</dbReference>
<feature type="transmembrane region" description="Helical" evidence="13">
    <location>
        <begin position="133"/>
        <end position="153"/>
    </location>
</feature>
<keyword evidence="10" id="KW-0408">Iron</keyword>
<feature type="transmembrane region" description="Helical" evidence="13">
    <location>
        <begin position="53"/>
        <end position="74"/>
    </location>
</feature>
<dbReference type="GO" id="GO:0022904">
    <property type="term" value="P:respiratory electron transport chain"/>
    <property type="evidence" value="ECO:0007669"/>
    <property type="project" value="InterPro"/>
</dbReference>
<keyword evidence="5" id="KW-0349">Heme</keyword>
<dbReference type="Pfam" id="PF01292">
    <property type="entry name" value="Ni_hydr_CYTB"/>
    <property type="match status" value="1"/>
</dbReference>
<evidence type="ECO:0000256" key="2">
    <source>
        <dbReference type="ARBA" id="ARBA00004651"/>
    </source>
</evidence>
<dbReference type="PANTHER" id="PTHR30529">
    <property type="entry name" value="CYTOCHROME B561"/>
    <property type="match status" value="1"/>
</dbReference>
<dbReference type="InterPro" id="IPR011577">
    <property type="entry name" value="Cyt_b561_bac/Ni-Hgenase"/>
</dbReference>
<accession>A0A6M7X1C6</accession>
<evidence type="ECO:0000259" key="14">
    <source>
        <dbReference type="Pfam" id="PF01292"/>
    </source>
</evidence>
<comment type="cofactor">
    <cofactor evidence="1">
        <name>heme b</name>
        <dbReference type="ChEBI" id="CHEBI:60344"/>
    </cofactor>
</comment>
<keyword evidence="4" id="KW-1003">Cell membrane</keyword>
<dbReference type="GO" id="GO:0046872">
    <property type="term" value="F:metal ion binding"/>
    <property type="evidence" value="ECO:0007669"/>
    <property type="project" value="UniProtKB-KW"/>
</dbReference>
<evidence type="ECO:0000256" key="1">
    <source>
        <dbReference type="ARBA" id="ARBA00001970"/>
    </source>
</evidence>
<comment type="similarity">
    <text evidence="12">Belongs to the cytochrome b561 family.</text>
</comment>
<feature type="transmembrane region" description="Helical" evidence="13">
    <location>
        <begin position="12"/>
        <end position="33"/>
    </location>
</feature>
<proteinExistence type="inferred from homology"/>
<organism evidence="15 16">
    <name type="scientific">Mesorhizobium loti R88b</name>
    <dbReference type="NCBI Taxonomy" id="935548"/>
    <lineage>
        <taxon>Bacteria</taxon>
        <taxon>Pseudomonadati</taxon>
        <taxon>Pseudomonadota</taxon>
        <taxon>Alphaproteobacteria</taxon>
        <taxon>Hyphomicrobiales</taxon>
        <taxon>Phyllobacteriaceae</taxon>
        <taxon>Mesorhizobium</taxon>
    </lineage>
</organism>
<sequence length="166" mass="17791">MTKHPSGYSGLQIGLHWTVACLVIFQFLAHDAIEHAWRAFAGGAPADPDGKGMVTLHIISGALIFVLAVWRLWLRFTRGVPALPDNEPAALKFIANATHFLIYALIIGMPISGSIAWFAGVPAAAAAHVLAKTALLVLVILHVAGALFQQFVLKSSVLSRMVMSQD</sequence>
<dbReference type="GO" id="GO:0009055">
    <property type="term" value="F:electron transfer activity"/>
    <property type="evidence" value="ECO:0007669"/>
    <property type="project" value="InterPro"/>
</dbReference>
<evidence type="ECO:0000256" key="4">
    <source>
        <dbReference type="ARBA" id="ARBA00022475"/>
    </source>
</evidence>
<protein>
    <submittedName>
        <fullName evidence="15">Cytochrome B</fullName>
    </submittedName>
</protein>
<dbReference type="SUPFAM" id="SSF81342">
    <property type="entry name" value="Transmembrane di-heme cytochromes"/>
    <property type="match status" value="1"/>
</dbReference>
<reference evidence="15 16" key="1">
    <citation type="submission" date="2018-10" db="EMBL/GenBank/DDBJ databases">
        <authorList>
            <person name="Perry B.J."/>
            <person name="Sullivan J.T."/>
            <person name="Murphy R.J.T."/>
            <person name="Ramsay J.P."/>
            <person name="Ronson C.W."/>
        </authorList>
    </citation>
    <scope>NUCLEOTIDE SEQUENCE [LARGE SCALE GENOMIC DNA]</scope>
    <source>
        <strain evidence="15 16">R88b</strain>
    </source>
</reference>
<dbReference type="InterPro" id="IPR016174">
    <property type="entry name" value="Di-haem_cyt_TM"/>
</dbReference>
<comment type="subcellular location">
    <subcellularLocation>
        <location evidence="2">Cell membrane</location>
        <topology evidence="2">Multi-pass membrane protein</topology>
    </subcellularLocation>
</comment>
<evidence type="ECO:0000256" key="9">
    <source>
        <dbReference type="ARBA" id="ARBA00022989"/>
    </source>
</evidence>
<keyword evidence="6 13" id="KW-0812">Transmembrane</keyword>
<dbReference type="AlphaFoldDB" id="A0A6M7X1C6"/>
<keyword evidence="3" id="KW-0813">Transport</keyword>
<keyword evidence="11 13" id="KW-0472">Membrane</keyword>
<dbReference type="RefSeq" id="WP_027033773.1">
    <property type="nucleotide sequence ID" value="NZ_CP033367.1"/>
</dbReference>
<dbReference type="PANTHER" id="PTHR30529:SF7">
    <property type="entry name" value="CYTOCHROME B561 BACTERIAL_NI-HYDROGENASE DOMAIN-CONTAINING PROTEIN"/>
    <property type="match status" value="1"/>
</dbReference>
<evidence type="ECO:0000256" key="13">
    <source>
        <dbReference type="SAM" id="Phobius"/>
    </source>
</evidence>
<keyword evidence="7" id="KW-0479">Metal-binding</keyword>
<dbReference type="EMBL" id="CP033367">
    <property type="protein sequence ID" value="QKD05261.1"/>
    <property type="molecule type" value="Genomic_DNA"/>
</dbReference>
<keyword evidence="8" id="KW-0249">Electron transport</keyword>
<evidence type="ECO:0000256" key="3">
    <source>
        <dbReference type="ARBA" id="ARBA00022448"/>
    </source>
</evidence>
<keyword evidence="9 13" id="KW-1133">Transmembrane helix</keyword>
<evidence type="ECO:0000256" key="7">
    <source>
        <dbReference type="ARBA" id="ARBA00022723"/>
    </source>
</evidence>
<dbReference type="GO" id="GO:0020037">
    <property type="term" value="F:heme binding"/>
    <property type="evidence" value="ECO:0007669"/>
    <property type="project" value="TreeGrafter"/>
</dbReference>
<dbReference type="InterPro" id="IPR052168">
    <property type="entry name" value="Cytochrome_b561_oxidase"/>
</dbReference>
<evidence type="ECO:0000313" key="16">
    <source>
        <dbReference type="Proteomes" id="UP000503017"/>
    </source>
</evidence>
<gene>
    <name evidence="15" type="ORF">EB235_30380</name>
</gene>
<evidence type="ECO:0000256" key="11">
    <source>
        <dbReference type="ARBA" id="ARBA00023136"/>
    </source>
</evidence>
<evidence type="ECO:0000256" key="6">
    <source>
        <dbReference type="ARBA" id="ARBA00022692"/>
    </source>
</evidence>
<evidence type="ECO:0000256" key="5">
    <source>
        <dbReference type="ARBA" id="ARBA00022617"/>
    </source>
</evidence>
<evidence type="ECO:0000313" key="15">
    <source>
        <dbReference type="EMBL" id="QKD05261.1"/>
    </source>
</evidence>